<comment type="caution">
    <text evidence="2">The sequence shown here is derived from an EMBL/GenBank/DDBJ whole genome shotgun (WGS) entry which is preliminary data.</text>
</comment>
<sequence>MFKKMLAVILLSSSICIAHAQTVKVSAGIRGEGIATFTGTEITPKTFMQMGGGGGIFAGIKAGNIVGLQADVLYNFHSAGYNIDMAGYSSAKTKHSYVDIPICLQLWCSKGFAFEVGYQQSIALSGTLSLDGEQAVEDTGILDYGSLVAGAVINMGKVVFLNFRFTKALGYSYVMTADPSKNMTMQVGLGFRLFNSRQSVFKK</sequence>
<evidence type="ECO:0000256" key="1">
    <source>
        <dbReference type="SAM" id="SignalP"/>
    </source>
</evidence>
<organism evidence="2 3">
    <name type="scientific">Candidatus Cryptobacteroides faecavium</name>
    <dbReference type="NCBI Taxonomy" id="2840762"/>
    <lineage>
        <taxon>Bacteria</taxon>
        <taxon>Pseudomonadati</taxon>
        <taxon>Bacteroidota</taxon>
        <taxon>Bacteroidia</taxon>
        <taxon>Bacteroidales</taxon>
        <taxon>Candidatus Cryptobacteroides</taxon>
    </lineage>
</organism>
<reference evidence="2" key="2">
    <citation type="journal article" date="2021" name="PeerJ">
        <title>Extensive microbial diversity within the chicken gut microbiome revealed by metagenomics and culture.</title>
        <authorList>
            <person name="Gilroy R."/>
            <person name="Ravi A."/>
            <person name="Getino M."/>
            <person name="Pursley I."/>
            <person name="Horton D.L."/>
            <person name="Alikhan N.F."/>
            <person name="Baker D."/>
            <person name="Gharbi K."/>
            <person name="Hall N."/>
            <person name="Watson M."/>
            <person name="Adriaenssens E.M."/>
            <person name="Foster-Nyarko E."/>
            <person name="Jarju S."/>
            <person name="Secka A."/>
            <person name="Antonio M."/>
            <person name="Oren A."/>
            <person name="Chaudhuri R.R."/>
            <person name="La Ragione R."/>
            <person name="Hildebrand F."/>
            <person name="Pallen M.J."/>
        </authorList>
    </citation>
    <scope>NUCLEOTIDE SEQUENCE</scope>
    <source>
        <strain evidence="2">B2-22910</strain>
    </source>
</reference>
<accession>A0A9D9IGB2</accession>
<dbReference type="AlphaFoldDB" id="A0A9D9IGB2"/>
<dbReference type="Proteomes" id="UP000823603">
    <property type="component" value="Unassembled WGS sequence"/>
</dbReference>
<dbReference type="EMBL" id="JADIMB010000059">
    <property type="protein sequence ID" value="MBO8470994.1"/>
    <property type="molecule type" value="Genomic_DNA"/>
</dbReference>
<feature type="signal peptide" evidence="1">
    <location>
        <begin position="1"/>
        <end position="20"/>
    </location>
</feature>
<evidence type="ECO:0000313" key="3">
    <source>
        <dbReference type="Proteomes" id="UP000823603"/>
    </source>
</evidence>
<protein>
    <submittedName>
        <fullName evidence="2">Outer membrane beta-barrel protein</fullName>
    </submittedName>
</protein>
<feature type="chain" id="PRO_5039513845" evidence="1">
    <location>
        <begin position="21"/>
        <end position="203"/>
    </location>
</feature>
<keyword evidence="1" id="KW-0732">Signal</keyword>
<reference evidence="2" key="1">
    <citation type="submission" date="2020-10" db="EMBL/GenBank/DDBJ databases">
        <authorList>
            <person name="Gilroy R."/>
        </authorList>
    </citation>
    <scope>NUCLEOTIDE SEQUENCE</scope>
    <source>
        <strain evidence="2">B2-22910</strain>
    </source>
</reference>
<evidence type="ECO:0000313" key="2">
    <source>
        <dbReference type="EMBL" id="MBO8470994.1"/>
    </source>
</evidence>
<proteinExistence type="predicted"/>
<name>A0A9D9IGB2_9BACT</name>
<gene>
    <name evidence="2" type="ORF">IAB82_04265</name>
</gene>